<feature type="coiled-coil region" evidence="1">
    <location>
        <begin position="236"/>
        <end position="277"/>
    </location>
</feature>
<organism evidence="4">
    <name type="scientific">Candidatus Kentrum sp. TUN</name>
    <dbReference type="NCBI Taxonomy" id="2126343"/>
    <lineage>
        <taxon>Bacteria</taxon>
        <taxon>Pseudomonadati</taxon>
        <taxon>Pseudomonadota</taxon>
        <taxon>Gammaproteobacteria</taxon>
        <taxon>Candidatus Kentrum</taxon>
    </lineage>
</organism>
<accession>A0A450ZZG9</accession>
<dbReference type="EMBL" id="CAADFY010000055">
    <property type="protein sequence ID" value="VFK54779.1"/>
    <property type="molecule type" value="Genomic_DNA"/>
</dbReference>
<dbReference type="EMBL" id="CAADFV010000052">
    <property type="protein sequence ID" value="VFK59185.1"/>
    <property type="molecule type" value="Genomic_DNA"/>
</dbReference>
<dbReference type="AlphaFoldDB" id="A0A450ZZG9"/>
<protein>
    <recommendedName>
        <fullName evidence="2">Novel STAND NTPase 1 domain-containing protein</fullName>
    </recommendedName>
</protein>
<sequence length="405" mass="45236">MGGTGIDPTIDPGRTREADALPLLAFTLERLLIHYGGDGDLLLAEYEKLGGTGGSIEAAVESAFVKPHDEPVVPTDQEQRNVLLRQGFLPWLALVDPDTDERKRRIARWQEIPSQSRPLMERLVSQRLLVQDRRRLGDGEEATVVEEAHEALLRQWPLLSGWLDEDADALKTIHAAKRAAAEWIKNGHNPAWLAHRGERRRGVEELLQRAELDRLMGDEGRAYVRACRKQDDIDAAEAARLEREAREKEQQALETEKRRAEVEARRAKEQAEAARRISRRTAIGAAVAVVLMVVAGWMVWEANQQEQVADSAREEALEKTKEAERSLANNLWALGISAEEKNDPVTAAHFFARATQKYSDETATKTGRLKLQAIQRLHNTIALGSTMAHDGAVRGACFPPMNPGF</sequence>
<evidence type="ECO:0000256" key="1">
    <source>
        <dbReference type="SAM" id="Coils"/>
    </source>
</evidence>
<gene>
    <name evidence="4" type="ORF">BECKTUN1418E_GA0071001_10525</name>
    <name evidence="3" type="ORF">BECKTUN1418F_GA0071002_10555</name>
</gene>
<dbReference type="InterPro" id="IPR049052">
    <property type="entry name" value="nSTAND1"/>
</dbReference>
<keyword evidence="1" id="KW-0175">Coiled coil</keyword>
<feature type="domain" description="Novel STAND NTPase 1" evidence="2">
    <location>
        <begin position="16"/>
        <end position="190"/>
    </location>
</feature>
<evidence type="ECO:0000313" key="3">
    <source>
        <dbReference type="EMBL" id="VFK54779.1"/>
    </source>
</evidence>
<evidence type="ECO:0000313" key="4">
    <source>
        <dbReference type="EMBL" id="VFK59185.1"/>
    </source>
</evidence>
<name>A0A450ZZG9_9GAMM</name>
<reference evidence="4" key="1">
    <citation type="submission" date="2019-02" db="EMBL/GenBank/DDBJ databases">
        <authorList>
            <person name="Gruber-Vodicka R. H."/>
            <person name="Seah K. B. B."/>
        </authorList>
    </citation>
    <scope>NUCLEOTIDE SEQUENCE</scope>
    <source>
        <strain evidence="4">BECK_BY2</strain>
        <strain evidence="3">BECK_BY3</strain>
    </source>
</reference>
<dbReference type="Pfam" id="PF20703">
    <property type="entry name" value="nSTAND1"/>
    <property type="match status" value="1"/>
</dbReference>
<proteinExistence type="predicted"/>
<evidence type="ECO:0000259" key="2">
    <source>
        <dbReference type="Pfam" id="PF20703"/>
    </source>
</evidence>